<feature type="domain" description="Major facilitator superfamily (MFS) profile" evidence="27">
    <location>
        <begin position="25"/>
        <end position="447"/>
    </location>
</feature>
<feature type="transmembrane region" description="Helical" evidence="26">
    <location>
        <begin position="203"/>
        <end position="224"/>
    </location>
</feature>
<evidence type="ECO:0000256" key="1">
    <source>
        <dbReference type="ARBA" id="ARBA00004432"/>
    </source>
</evidence>
<evidence type="ECO:0000256" key="12">
    <source>
        <dbReference type="ARBA" id="ARBA00023180"/>
    </source>
</evidence>
<evidence type="ECO:0000313" key="28">
    <source>
        <dbReference type="EMBL" id="CAH0392436.1"/>
    </source>
</evidence>
<evidence type="ECO:0000256" key="26">
    <source>
        <dbReference type="SAM" id="Phobius"/>
    </source>
</evidence>
<keyword evidence="8" id="KW-0769">Symport</keyword>
<dbReference type="GO" id="GO:0005765">
    <property type="term" value="C:lysosomal membrane"/>
    <property type="evidence" value="ECO:0007669"/>
    <property type="project" value="UniProtKB-SubCell"/>
</dbReference>
<dbReference type="CDD" id="cd17318">
    <property type="entry name" value="MFS_SLC17"/>
    <property type="match status" value="1"/>
</dbReference>
<evidence type="ECO:0000256" key="8">
    <source>
        <dbReference type="ARBA" id="ARBA00022847"/>
    </source>
</evidence>
<sequence>MECNPSTAPLKPPLPSPRWKFWQRRRYLVAFLAFFGCFNIYALRVNLSIAIVAMTSERTSKVESQNGTTTVSTIREFDWDSKLQGLILSSFFYGYICTQLFGGWLAARIGGARVFGVGVAVTTLLTLITPPFSRLSVNFLIALRIIEGFFEGVTYPSMHAVWSQWAPPLERTQLASIAFSGSYVGTVIAYPACGLLADQFGWAANFYVPGIVGLLWVLIWFAIVKDRPKDDPHISKEELRYIQDTLGNISDEKISIPWKAIFTSMPVWAIVCAHFCENWGFYTLLTQLPKFMQDTLNFKLSGSGFISALPYLVISIVIQVSGYLADWLRSTHLTTTQTRKLYTCTGFISQTIFMFAASHLTHPAAVILCLVMACGLGALALTSYSVNHLDIAPKYASLLMGLSNTIATLPGMISPIVAGNLVQNKKPSEWQNVFLVASFIYLLGAIV</sequence>
<evidence type="ECO:0000256" key="5">
    <source>
        <dbReference type="ARBA" id="ARBA00022448"/>
    </source>
</evidence>
<keyword evidence="11 26" id="KW-0472">Membrane</keyword>
<comment type="function">
    <text evidence="21">Receptor for CM101, a polysaccharide produced by group B Streptococcus with antipathoangiogenic properties.</text>
</comment>
<dbReference type="GO" id="GO:0030672">
    <property type="term" value="C:synaptic vesicle membrane"/>
    <property type="evidence" value="ECO:0007669"/>
    <property type="project" value="UniProtKB-SubCell"/>
</dbReference>
<keyword evidence="14" id="KW-0968">Cytoplasmic vesicle</keyword>
<dbReference type="GO" id="GO:0015293">
    <property type="term" value="F:symporter activity"/>
    <property type="evidence" value="ECO:0007669"/>
    <property type="project" value="UniProtKB-KW"/>
</dbReference>
<keyword evidence="5" id="KW-0813">Transport</keyword>
<feature type="transmembrane region" description="Helical" evidence="26">
    <location>
        <begin position="114"/>
        <end position="133"/>
    </location>
</feature>
<comment type="catalytic activity">
    <reaction evidence="18">
        <text>N-acetyl-L-aspartyl-L-glutamate(out) = N-acetyl-L-aspartyl-L-glutamate(in)</text>
        <dbReference type="Rhea" id="RHEA:72599"/>
        <dbReference type="ChEBI" id="CHEBI:76931"/>
    </reaction>
    <physiologicalReaction direction="left-to-right" evidence="18">
        <dbReference type="Rhea" id="RHEA:72600"/>
    </physiologicalReaction>
</comment>
<evidence type="ECO:0000256" key="24">
    <source>
        <dbReference type="ARBA" id="ARBA00081195"/>
    </source>
</evidence>
<dbReference type="PROSITE" id="PS50850">
    <property type="entry name" value="MFS"/>
    <property type="match status" value="1"/>
</dbReference>
<dbReference type="InterPro" id="IPR050382">
    <property type="entry name" value="MFS_Na/Anion_cotransporter"/>
</dbReference>
<dbReference type="Pfam" id="PF07690">
    <property type="entry name" value="MFS_1"/>
    <property type="match status" value="1"/>
</dbReference>
<feature type="transmembrane region" description="Helical" evidence="26">
    <location>
        <begin position="86"/>
        <end position="107"/>
    </location>
</feature>
<evidence type="ECO:0000256" key="20">
    <source>
        <dbReference type="ARBA" id="ARBA00051612"/>
    </source>
</evidence>
<keyword evidence="9 26" id="KW-1133">Transmembrane helix</keyword>
<feature type="transmembrane region" description="Helical" evidence="26">
    <location>
        <begin position="364"/>
        <end position="386"/>
    </location>
</feature>
<keyword evidence="13" id="KW-0458">Lysosome</keyword>
<protein>
    <recommendedName>
        <fullName evidence="22">Sialin</fullName>
    </recommendedName>
    <alternativeName>
        <fullName evidence="25">H(+)/nitrate cotransporter</fullName>
    </alternativeName>
    <alternativeName>
        <fullName evidence="23">H(+)/sialic acid cotransporter</fullName>
    </alternativeName>
    <alternativeName>
        <fullName evidence="24">Vesicular excitatory amino acid transporter</fullName>
    </alternativeName>
</protein>
<keyword evidence="29" id="KW-1185">Reference proteome</keyword>
<comment type="subcellular location">
    <subcellularLocation>
        <location evidence="2">Basolateral cell membrane</location>
        <topology evidence="2">Multi-pass membrane protein</topology>
    </subcellularLocation>
    <subcellularLocation>
        <location evidence="3">Cytoplasmic vesicle</location>
        <location evidence="3">Secretory vesicle membrane</location>
        <topology evidence="3">Multi-pass membrane protein</topology>
    </subcellularLocation>
    <subcellularLocation>
        <location evidence="1">Cytoplasmic vesicle</location>
        <location evidence="1">Secretory vesicle</location>
        <location evidence="1">Synaptic vesicle membrane</location>
    </subcellularLocation>
    <subcellularLocation>
        <location evidence="4">Lysosome membrane</location>
    </subcellularLocation>
</comment>
<keyword evidence="7 26" id="KW-0812">Transmembrane</keyword>
<evidence type="ECO:0000256" key="9">
    <source>
        <dbReference type="ARBA" id="ARBA00022989"/>
    </source>
</evidence>
<evidence type="ECO:0000256" key="15">
    <source>
        <dbReference type="ARBA" id="ARBA00050101"/>
    </source>
</evidence>
<evidence type="ECO:0000256" key="13">
    <source>
        <dbReference type="ARBA" id="ARBA00023228"/>
    </source>
</evidence>
<dbReference type="InterPro" id="IPR020846">
    <property type="entry name" value="MFS_dom"/>
</dbReference>
<accession>A0A9P0AE11</accession>
<proteinExistence type="predicted"/>
<dbReference type="AlphaFoldDB" id="A0A9P0AE11"/>
<dbReference type="FunFam" id="1.20.1250.20:FF:000003">
    <property type="entry name" value="Solute carrier family 17 member 3"/>
    <property type="match status" value="1"/>
</dbReference>
<evidence type="ECO:0000256" key="21">
    <source>
        <dbReference type="ARBA" id="ARBA00056891"/>
    </source>
</evidence>
<feature type="transmembrane region" description="Helical" evidence="26">
    <location>
        <begin position="398"/>
        <end position="418"/>
    </location>
</feature>
<evidence type="ECO:0000256" key="18">
    <source>
        <dbReference type="ARBA" id="ARBA00051403"/>
    </source>
</evidence>
<evidence type="ECO:0000256" key="10">
    <source>
        <dbReference type="ARBA" id="ARBA00023018"/>
    </source>
</evidence>
<reference evidence="28" key="1">
    <citation type="submission" date="2021-12" db="EMBL/GenBank/DDBJ databases">
        <authorList>
            <person name="King R."/>
        </authorList>
    </citation>
    <scope>NUCLEOTIDE SEQUENCE</scope>
</reference>
<evidence type="ECO:0000256" key="6">
    <source>
        <dbReference type="ARBA" id="ARBA00022475"/>
    </source>
</evidence>
<evidence type="ECO:0000256" key="19">
    <source>
        <dbReference type="ARBA" id="ARBA00051447"/>
    </source>
</evidence>
<evidence type="ECO:0000256" key="23">
    <source>
        <dbReference type="ARBA" id="ARBA00080244"/>
    </source>
</evidence>
<dbReference type="GO" id="GO:0006820">
    <property type="term" value="P:monoatomic anion transport"/>
    <property type="evidence" value="ECO:0007669"/>
    <property type="project" value="TreeGrafter"/>
</dbReference>
<evidence type="ECO:0000259" key="27">
    <source>
        <dbReference type="PROSITE" id="PS50850"/>
    </source>
</evidence>
<organism evidence="28 29">
    <name type="scientific">Bemisia tabaci</name>
    <name type="common">Sweetpotato whitefly</name>
    <name type="synonym">Aleurodes tabaci</name>
    <dbReference type="NCBI Taxonomy" id="7038"/>
    <lineage>
        <taxon>Eukaryota</taxon>
        <taxon>Metazoa</taxon>
        <taxon>Ecdysozoa</taxon>
        <taxon>Arthropoda</taxon>
        <taxon>Hexapoda</taxon>
        <taxon>Insecta</taxon>
        <taxon>Pterygota</taxon>
        <taxon>Neoptera</taxon>
        <taxon>Paraneoptera</taxon>
        <taxon>Hemiptera</taxon>
        <taxon>Sternorrhyncha</taxon>
        <taxon>Aleyrodoidea</taxon>
        <taxon>Aleyrodidae</taxon>
        <taxon>Aleyrodinae</taxon>
        <taxon>Bemisia</taxon>
    </lineage>
</organism>
<dbReference type="InterPro" id="IPR011701">
    <property type="entry name" value="MFS"/>
</dbReference>
<evidence type="ECO:0000256" key="17">
    <source>
        <dbReference type="ARBA" id="ARBA00050625"/>
    </source>
</evidence>
<evidence type="ECO:0000313" key="29">
    <source>
        <dbReference type="Proteomes" id="UP001152759"/>
    </source>
</evidence>
<comment type="catalytic activity">
    <reaction evidence="16">
        <text>L-aspartate(out) = L-aspartate(in)</text>
        <dbReference type="Rhea" id="RHEA:66332"/>
        <dbReference type="ChEBI" id="CHEBI:29991"/>
    </reaction>
    <physiologicalReaction direction="left-to-right" evidence="16">
        <dbReference type="Rhea" id="RHEA:66333"/>
    </physiologicalReaction>
</comment>
<evidence type="ECO:0000256" key="4">
    <source>
        <dbReference type="ARBA" id="ARBA00004656"/>
    </source>
</evidence>
<feature type="transmembrane region" description="Helical" evidence="26">
    <location>
        <begin position="267"/>
        <end position="285"/>
    </location>
</feature>
<evidence type="ECO:0000256" key="2">
    <source>
        <dbReference type="ARBA" id="ARBA00004554"/>
    </source>
</evidence>
<dbReference type="SUPFAM" id="SSF103473">
    <property type="entry name" value="MFS general substrate transporter"/>
    <property type="match status" value="1"/>
</dbReference>
<evidence type="ECO:0000256" key="7">
    <source>
        <dbReference type="ARBA" id="ARBA00022692"/>
    </source>
</evidence>
<evidence type="ECO:0000256" key="22">
    <source>
        <dbReference type="ARBA" id="ARBA00069713"/>
    </source>
</evidence>
<dbReference type="FunFam" id="1.20.1250.20:FF:000067">
    <property type="entry name" value="sialin isoform X2"/>
    <property type="match status" value="1"/>
</dbReference>
<evidence type="ECO:0000256" key="11">
    <source>
        <dbReference type="ARBA" id="ARBA00023136"/>
    </source>
</evidence>
<comment type="catalytic activity">
    <reaction evidence="19">
        <text>L-glutamate(out) = L-glutamate(in)</text>
        <dbReference type="Rhea" id="RHEA:66336"/>
        <dbReference type="ChEBI" id="CHEBI:29985"/>
    </reaction>
    <physiologicalReaction direction="left-to-right" evidence="19">
        <dbReference type="Rhea" id="RHEA:66337"/>
    </physiologicalReaction>
</comment>
<dbReference type="PANTHER" id="PTHR11662">
    <property type="entry name" value="SOLUTE CARRIER FAMILY 17"/>
    <property type="match status" value="1"/>
</dbReference>
<feature type="transmembrane region" description="Helical" evidence="26">
    <location>
        <begin position="305"/>
        <end position="328"/>
    </location>
</feature>
<evidence type="ECO:0000256" key="16">
    <source>
        <dbReference type="ARBA" id="ARBA00050554"/>
    </source>
</evidence>
<comment type="catalytic activity">
    <reaction evidence="20">
        <text>D-glucuronate(out) + H(+)(out) = D-glucuronate(in) + H(+)(in)</text>
        <dbReference type="Rhea" id="RHEA:72591"/>
        <dbReference type="ChEBI" id="CHEBI:15378"/>
        <dbReference type="ChEBI" id="CHEBI:58720"/>
    </reaction>
    <physiologicalReaction direction="left-to-right" evidence="20">
        <dbReference type="Rhea" id="RHEA:72592"/>
    </physiologicalReaction>
</comment>
<feature type="transmembrane region" description="Helical" evidence="26">
    <location>
        <begin position="430"/>
        <end position="446"/>
    </location>
</feature>
<keyword evidence="12" id="KW-0325">Glycoprotein</keyword>
<dbReference type="GO" id="GO:0016323">
    <property type="term" value="C:basolateral plasma membrane"/>
    <property type="evidence" value="ECO:0007669"/>
    <property type="project" value="UniProtKB-SubCell"/>
</dbReference>
<dbReference type="Proteomes" id="UP001152759">
    <property type="component" value="Chromosome 6"/>
</dbReference>
<comment type="catalytic activity">
    <reaction evidence="15">
        <text>2 nitrate(out) + H(+)(out) = 2 nitrate(in) + H(+)(in)</text>
        <dbReference type="Rhea" id="RHEA:71539"/>
        <dbReference type="ChEBI" id="CHEBI:15378"/>
        <dbReference type="ChEBI" id="CHEBI:17632"/>
    </reaction>
    <physiologicalReaction direction="left-to-right" evidence="15">
        <dbReference type="Rhea" id="RHEA:71540"/>
    </physiologicalReaction>
</comment>
<dbReference type="GO" id="GO:0046942">
    <property type="term" value="P:carboxylic acid transport"/>
    <property type="evidence" value="ECO:0007669"/>
    <property type="project" value="UniProtKB-ARBA"/>
</dbReference>
<dbReference type="Gene3D" id="1.20.1250.20">
    <property type="entry name" value="MFS general substrate transporter like domains"/>
    <property type="match status" value="2"/>
</dbReference>
<keyword evidence="6" id="KW-1003">Cell membrane</keyword>
<evidence type="ECO:0000256" key="25">
    <source>
        <dbReference type="ARBA" id="ARBA00081925"/>
    </source>
</evidence>
<name>A0A9P0AE11_BEMTA</name>
<comment type="catalytic activity">
    <reaction evidence="17">
        <text>N-acetylneuraminate(in) + H(+)(in) = N-acetylneuraminate(out) + H(+)(out)</text>
        <dbReference type="Rhea" id="RHEA:28987"/>
        <dbReference type="ChEBI" id="CHEBI:15378"/>
        <dbReference type="ChEBI" id="CHEBI:35418"/>
    </reaction>
    <physiologicalReaction direction="right-to-left" evidence="17">
        <dbReference type="Rhea" id="RHEA:28989"/>
    </physiologicalReaction>
</comment>
<dbReference type="InterPro" id="IPR036259">
    <property type="entry name" value="MFS_trans_sf"/>
</dbReference>
<gene>
    <name evidence="28" type="ORF">BEMITA_LOCUS10958</name>
</gene>
<dbReference type="EMBL" id="OU963867">
    <property type="protein sequence ID" value="CAH0392436.1"/>
    <property type="molecule type" value="Genomic_DNA"/>
</dbReference>
<keyword evidence="10" id="KW-0770">Synapse</keyword>
<feature type="transmembrane region" description="Helical" evidence="26">
    <location>
        <begin position="174"/>
        <end position="197"/>
    </location>
</feature>
<dbReference type="PANTHER" id="PTHR11662:SF455">
    <property type="entry name" value="GH23975P"/>
    <property type="match status" value="1"/>
</dbReference>
<feature type="transmembrane region" description="Helical" evidence="26">
    <location>
        <begin position="27"/>
        <end position="54"/>
    </location>
</feature>
<evidence type="ECO:0000256" key="3">
    <source>
        <dbReference type="ARBA" id="ARBA00004638"/>
    </source>
</evidence>
<evidence type="ECO:0000256" key="14">
    <source>
        <dbReference type="ARBA" id="ARBA00023329"/>
    </source>
</evidence>